<accession>A0A916WMY2</accession>
<evidence type="ECO:0000313" key="3">
    <source>
        <dbReference type="Proteomes" id="UP000621454"/>
    </source>
</evidence>
<protein>
    <recommendedName>
        <fullName evidence="1">Oxidoreductase molybdopterin-binding domain-containing protein</fullName>
    </recommendedName>
</protein>
<dbReference type="PANTHER" id="PTHR19372">
    <property type="entry name" value="SULFITE REDUCTASE"/>
    <property type="match status" value="1"/>
</dbReference>
<dbReference type="GO" id="GO:0006790">
    <property type="term" value="P:sulfur compound metabolic process"/>
    <property type="evidence" value="ECO:0007669"/>
    <property type="project" value="TreeGrafter"/>
</dbReference>
<dbReference type="Gene3D" id="2.60.40.650">
    <property type="match status" value="1"/>
</dbReference>
<dbReference type="Proteomes" id="UP000621454">
    <property type="component" value="Unassembled WGS sequence"/>
</dbReference>
<organism evidence="2 3">
    <name type="scientific">Gordonia jinhuaensis</name>
    <dbReference type="NCBI Taxonomy" id="1517702"/>
    <lineage>
        <taxon>Bacteria</taxon>
        <taxon>Bacillati</taxon>
        <taxon>Actinomycetota</taxon>
        <taxon>Actinomycetes</taxon>
        <taxon>Mycobacteriales</taxon>
        <taxon>Gordoniaceae</taxon>
        <taxon>Gordonia</taxon>
    </lineage>
</organism>
<dbReference type="SUPFAM" id="SSF81296">
    <property type="entry name" value="E set domains"/>
    <property type="match status" value="1"/>
</dbReference>
<dbReference type="PANTHER" id="PTHR19372:SF7">
    <property type="entry name" value="SULFITE OXIDASE, MITOCHONDRIAL"/>
    <property type="match status" value="1"/>
</dbReference>
<feature type="domain" description="Oxidoreductase molybdopterin-binding" evidence="1">
    <location>
        <begin position="71"/>
        <end position="222"/>
    </location>
</feature>
<reference evidence="2" key="1">
    <citation type="journal article" date="2014" name="Int. J. Syst. Evol. Microbiol.">
        <title>Complete genome sequence of Corynebacterium casei LMG S-19264T (=DSM 44701T), isolated from a smear-ripened cheese.</title>
        <authorList>
            <consortium name="US DOE Joint Genome Institute (JGI-PGF)"/>
            <person name="Walter F."/>
            <person name="Albersmeier A."/>
            <person name="Kalinowski J."/>
            <person name="Ruckert C."/>
        </authorList>
    </citation>
    <scope>NUCLEOTIDE SEQUENCE</scope>
    <source>
        <strain evidence="2">CGMCC 1.12827</strain>
    </source>
</reference>
<dbReference type="GO" id="GO:0043546">
    <property type="term" value="F:molybdopterin cofactor binding"/>
    <property type="evidence" value="ECO:0007669"/>
    <property type="project" value="TreeGrafter"/>
</dbReference>
<comment type="caution">
    <text evidence="2">The sequence shown here is derived from an EMBL/GenBank/DDBJ whole genome shotgun (WGS) entry which is preliminary data.</text>
</comment>
<evidence type="ECO:0000313" key="2">
    <source>
        <dbReference type="EMBL" id="GGB16207.1"/>
    </source>
</evidence>
<dbReference type="SUPFAM" id="SSF56524">
    <property type="entry name" value="Oxidoreductase molybdopterin-binding domain"/>
    <property type="match status" value="1"/>
</dbReference>
<reference evidence="2" key="2">
    <citation type="submission" date="2020-09" db="EMBL/GenBank/DDBJ databases">
        <authorList>
            <person name="Sun Q."/>
            <person name="Zhou Y."/>
        </authorList>
    </citation>
    <scope>NUCLEOTIDE SEQUENCE</scope>
    <source>
        <strain evidence="2">CGMCC 1.12827</strain>
    </source>
</reference>
<dbReference type="GO" id="GO:0020037">
    <property type="term" value="F:heme binding"/>
    <property type="evidence" value="ECO:0007669"/>
    <property type="project" value="TreeGrafter"/>
</dbReference>
<proteinExistence type="predicted"/>
<dbReference type="InterPro" id="IPR014756">
    <property type="entry name" value="Ig_E-set"/>
</dbReference>
<evidence type="ECO:0000259" key="1">
    <source>
        <dbReference type="Pfam" id="PF00174"/>
    </source>
</evidence>
<dbReference type="GO" id="GO:0008482">
    <property type="term" value="F:sulfite oxidase activity"/>
    <property type="evidence" value="ECO:0007669"/>
    <property type="project" value="TreeGrafter"/>
</dbReference>
<sequence length="343" mass="37307">MGFGAIVAAVTGFGGRALSRSRTDLGADRSQFTVPRATNSLAPIPDTAQPGISPYITPNADFYRIDTALEPPRLRSTDWSLRIHGMVDREIRIDLADLQRMPAIDKLVTLTCVSNEVGGDLIGNARWTGYRLADLLAMAHPHADADMVLSRSSDGFTAGTPLTAMTDGRESLLAVAMNGQPLPVEHGYPARLVVPGLYGYVSATKWVVELEVTRFDRATSYWVDRGWAEKGPIKMSSRIDTPRSGSSIRPGMVTVGGVAWAQQHGIDRVQVRVDDGPWNDAVVELPDDIDTWRLWRWNWQATSGSHALSVRAFDHNGVAQSTLTASPIPDGASGLHRISVTVR</sequence>
<gene>
    <name evidence="2" type="ORF">GCM10011489_00430</name>
</gene>
<dbReference type="InterPro" id="IPR000572">
    <property type="entry name" value="OxRdtase_Mopterin-bd_dom"/>
</dbReference>
<dbReference type="InterPro" id="IPR036374">
    <property type="entry name" value="OxRdtase_Mopterin-bd_sf"/>
</dbReference>
<dbReference type="Pfam" id="PF00174">
    <property type="entry name" value="Oxidored_molyb"/>
    <property type="match status" value="1"/>
</dbReference>
<dbReference type="Gene3D" id="3.90.420.10">
    <property type="entry name" value="Oxidoreductase, molybdopterin-binding domain"/>
    <property type="match status" value="1"/>
</dbReference>
<dbReference type="AlphaFoldDB" id="A0A916WMY2"/>
<keyword evidence="3" id="KW-1185">Reference proteome</keyword>
<dbReference type="EMBL" id="BMGC01000001">
    <property type="protein sequence ID" value="GGB16207.1"/>
    <property type="molecule type" value="Genomic_DNA"/>
</dbReference>
<name>A0A916WMY2_9ACTN</name>